<name>A0ABT6MG65_9NOCA</name>
<dbReference type="Proteomes" id="UP001160334">
    <property type="component" value="Unassembled WGS sequence"/>
</dbReference>
<reference evidence="1 2" key="1">
    <citation type="submission" date="2023-04" db="EMBL/GenBank/DDBJ databases">
        <title>Forest soil microbial communities from Buena Vista Peninsula, Colon Province, Panama.</title>
        <authorList>
            <person name="Bouskill N."/>
        </authorList>
    </citation>
    <scope>NUCLEOTIDE SEQUENCE [LARGE SCALE GENOMIC DNA]</scope>
    <source>
        <strain evidence="1 2">CFH S0262</strain>
    </source>
</reference>
<comment type="caution">
    <text evidence="1">The sequence shown here is derived from an EMBL/GenBank/DDBJ whole genome shotgun (WGS) entry which is preliminary data.</text>
</comment>
<protein>
    <submittedName>
        <fullName evidence="1">NAD(P)-dependent dehydrogenase (Short-subunit alcohol dehydrogenase family)</fullName>
    </submittedName>
</protein>
<organism evidence="1 2">
    <name type="scientific">Prescottella agglutinans</name>
    <dbReference type="NCBI Taxonomy" id="1644129"/>
    <lineage>
        <taxon>Bacteria</taxon>
        <taxon>Bacillati</taxon>
        <taxon>Actinomycetota</taxon>
        <taxon>Actinomycetes</taxon>
        <taxon>Mycobacteriales</taxon>
        <taxon>Nocardiaceae</taxon>
        <taxon>Prescottella</taxon>
    </lineage>
</organism>
<accession>A0ABT6MG65</accession>
<proteinExistence type="predicted"/>
<keyword evidence="2" id="KW-1185">Reference proteome</keyword>
<dbReference type="EMBL" id="JARXVC010000009">
    <property type="protein sequence ID" value="MDH6282369.1"/>
    <property type="molecule type" value="Genomic_DNA"/>
</dbReference>
<sequence length="36" mass="3904">MKVILITGAGLLVALGLAKLLSKRRGTDVWHEVTSR</sequence>
<evidence type="ECO:0000313" key="2">
    <source>
        <dbReference type="Proteomes" id="UP001160334"/>
    </source>
</evidence>
<gene>
    <name evidence="1" type="ORF">M2280_003597</name>
</gene>
<evidence type="ECO:0000313" key="1">
    <source>
        <dbReference type="EMBL" id="MDH6282369.1"/>
    </source>
</evidence>